<dbReference type="EMBL" id="JAMYWD010000007">
    <property type="protein sequence ID" value="KAJ4965279.1"/>
    <property type="molecule type" value="Genomic_DNA"/>
</dbReference>
<dbReference type="Proteomes" id="UP001141806">
    <property type="component" value="Unassembled WGS sequence"/>
</dbReference>
<evidence type="ECO:0000313" key="2">
    <source>
        <dbReference type="EMBL" id="KAJ4965279.1"/>
    </source>
</evidence>
<comment type="caution">
    <text evidence="2">The sequence shown here is derived from an EMBL/GenBank/DDBJ whole genome shotgun (WGS) entry which is preliminary data.</text>
</comment>
<evidence type="ECO:0000256" key="1">
    <source>
        <dbReference type="SAM" id="MobiDB-lite"/>
    </source>
</evidence>
<keyword evidence="3" id="KW-1185">Reference proteome</keyword>
<sequence>MSLSEPALGHKVTGAKAAQRTHHSIPLHLRVQATRASVSALSFRTKKNPRYPTCIFPVCAKKGFAWSVSGQQIRGSKTMLYRTETKCNDLIPDIGRSGRTTKNRGNVERR</sequence>
<proteinExistence type="predicted"/>
<name>A0A9Q0QMS8_9MAGN</name>
<accession>A0A9Q0QMS8</accession>
<evidence type="ECO:0000313" key="3">
    <source>
        <dbReference type="Proteomes" id="UP001141806"/>
    </source>
</evidence>
<reference evidence="2" key="1">
    <citation type="journal article" date="2023" name="Plant J.">
        <title>The genome of the king protea, Protea cynaroides.</title>
        <authorList>
            <person name="Chang J."/>
            <person name="Duong T.A."/>
            <person name="Schoeman C."/>
            <person name="Ma X."/>
            <person name="Roodt D."/>
            <person name="Barker N."/>
            <person name="Li Z."/>
            <person name="Van de Peer Y."/>
            <person name="Mizrachi E."/>
        </authorList>
    </citation>
    <scope>NUCLEOTIDE SEQUENCE</scope>
    <source>
        <tissue evidence="2">Young leaves</tissue>
    </source>
</reference>
<organism evidence="2 3">
    <name type="scientific">Protea cynaroides</name>
    <dbReference type="NCBI Taxonomy" id="273540"/>
    <lineage>
        <taxon>Eukaryota</taxon>
        <taxon>Viridiplantae</taxon>
        <taxon>Streptophyta</taxon>
        <taxon>Embryophyta</taxon>
        <taxon>Tracheophyta</taxon>
        <taxon>Spermatophyta</taxon>
        <taxon>Magnoliopsida</taxon>
        <taxon>Proteales</taxon>
        <taxon>Proteaceae</taxon>
        <taxon>Protea</taxon>
    </lineage>
</organism>
<feature type="region of interest" description="Disordered" evidence="1">
    <location>
        <begin position="1"/>
        <end position="22"/>
    </location>
</feature>
<gene>
    <name evidence="2" type="ORF">NE237_017128</name>
</gene>
<protein>
    <submittedName>
        <fullName evidence="2">Uncharacterized protein</fullName>
    </submittedName>
</protein>
<dbReference type="AlphaFoldDB" id="A0A9Q0QMS8"/>